<dbReference type="EMBL" id="MFJD01000003">
    <property type="protein sequence ID" value="OGG04388.1"/>
    <property type="molecule type" value="Genomic_DNA"/>
</dbReference>
<proteinExistence type="predicted"/>
<dbReference type="AlphaFoldDB" id="A0A1F5YW12"/>
<evidence type="ECO:0000313" key="2">
    <source>
        <dbReference type="Proteomes" id="UP000178448"/>
    </source>
</evidence>
<name>A0A1F5YW12_9BACT</name>
<protein>
    <submittedName>
        <fullName evidence="1">Uncharacterized protein</fullName>
    </submittedName>
</protein>
<sequence>MTVELLPSEEITTDYDPVLERDLQRETVVRELHGGQNEITHFILERYADSNPDQAVITIVRCFQDKTGDLNEPEIIQYGVTVTEPETELPVIARLLTGIGRIYSAAEVLNLNAAGHLLEGALKPGSVDNVTEVPRRLQMALDGFLELFNSNDGMSSELARLDFSDLAAPIVPAAPSVV</sequence>
<gene>
    <name evidence="1" type="ORF">A2Z33_04425</name>
</gene>
<organism evidence="1 2">
    <name type="scientific">Candidatus Gottesmanbacteria bacterium RBG_16_52_11</name>
    <dbReference type="NCBI Taxonomy" id="1798374"/>
    <lineage>
        <taxon>Bacteria</taxon>
        <taxon>Candidatus Gottesmaniibacteriota</taxon>
    </lineage>
</organism>
<reference evidence="1 2" key="1">
    <citation type="journal article" date="2016" name="Nat. Commun.">
        <title>Thousands of microbial genomes shed light on interconnected biogeochemical processes in an aquifer system.</title>
        <authorList>
            <person name="Anantharaman K."/>
            <person name="Brown C.T."/>
            <person name="Hug L.A."/>
            <person name="Sharon I."/>
            <person name="Castelle C.J."/>
            <person name="Probst A.J."/>
            <person name="Thomas B.C."/>
            <person name="Singh A."/>
            <person name="Wilkins M.J."/>
            <person name="Karaoz U."/>
            <person name="Brodie E.L."/>
            <person name="Williams K.H."/>
            <person name="Hubbard S.S."/>
            <person name="Banfield J.F."/>
        </authorList>
    </citation>
    <scope>NUCLEOTIDE SEQUENCE [LARGE SCALE GENOMIC DNA]</scope>
</reference>
<accession>A0A1F5YW12</accession>
<comment type="caution">
    <text evidence="1">The sequence shown here is derived from an EMBL/GenBank/DDBJ whole genome shotgun (WGS) entry which is preliminary data.</text>
</comment>
<dbReference type="Proteomes" id="UP000178448">
    <property type="component" value="Unassembled WGS sequence"/>
</dbReference>
<evidence type="ECO:0000313" key="1">
    <source>
        <dbReference type="EMBL" id="OGG04388.1"/>
    </source>
</evidence>